<keyword evidence="1" id="KW-1133">Transmembrane helix</keyword>
<protein>
    <submittedName>
        <fullName evidence="2">Uncharacterized protein</fullName>
    </submittedName>
</protein>
<dbReference type="Proteomes" id="UP000015102">
    <property type="component" value="Unassembled WGS sequence"/>
</dbReference>
<name>T1GMM7_MEGSC</name>
<evidence type="ECO:0000313" key="3">
    <source>
        <dbReference type="Proteomes" id="UP000015102"/>
    </source>
</evidence>
<organism evidence="2 3">
    <name type="scientific">Megaselia scalaris</name>
    <name type="common">Humpbacked fly</name>
    <name type="synonym">Phora scalaris</name>
    <dbReference type="NCBI Taxonomy" id="36166"/>
    <lineage>
        <taxon>Eukaryota</taxon>
        <taxon>Metazoa</taxon>
        <taxon>Ecdysozoa</taxon>
        <taxon>Arthropoda</taxon>
        <taxon>Hexapoda</taxon>
        <taxon>Insecta</taxon>
        <taxon>Pterygota</taxon>
        <taxon>Neoptera</taxon>
        <taxon>Endopterygota</taxon>
        <taxon>Diptera</taxon>
        <taxon>Brachycera</taxon>
        <taxon>Muscomorpha</taxon>
        <taxon>Platypezoidea</taxon>
        <taxon>Phoridae</taxon>
        <taxon>Megaseliini</taxon>
        <taxon>Megaselia</taxon>
    </lineage>
</organism>
<reference evidence="2" key="2">
    <citation type="submission" date="2015-06" db="UniProtKB">
        <authorList>
            <consortium name="EnsemblMetazoa"/>
        </authorList>
    </citation>
    <scope>IDENTIFICATION</scope>
</reference>
<keyword evidence="3" id="KW-1185">Reference proteome</keyword>
<dbReference type="EnsemblMetazoa" id="MESCA004803-RA">
    <property type="protein sequence ID" value="MESCA004803-PA"/>
    <property type="gene ID" value="MESCA004803"/>
</dbReference>
<dbReference type="EMBL" id="CAQQ02046120">
    <property type="status" value="NOT_ANNOTATED_CDS"/>
    <property type="molecule type" value="Genomic_DNA"/>
</dbReference>
<proteinExistence type="predicted"/>
<evidence type="ECO:0000313" key="2">
    <source>
        <dbReference type="EnsemblMetazoa" id="MESCA004803-PA"/>
    </source>
</evidence>
<dbReference type="AlphaFoldDB" id="T1GMM7"/>
<keyword evidence="1" id="KW-0472">Membrane</keyword>
<feature type="transmembrane region" description="Helical" evidence="1">
    <location>
        <begin position="20"/>
        <end position="42"/>
    </location>
</feature>
<reference evidence="3" key="1">
    <citation type="submission" date="2013-02" db="EMBL/GenBank/DDBJ databases">
        <authorList>
            <person name="Hughes D."/>
        </authorList>
    </citation>
    <scope>NUCLEOTIDE SEQUENCE</scope>
    <source>
        <strain>Durham</strain>
        <strain evidence="3">NC isolate 2 -- Noor lab</strain>
    </source>
</reference>
<accession>T1GMM7</accession>
<dbReference type="HOGENOM" id="CLU_2226198_0_0_1"/>
<evidence type="ECO:0000256" key="1">
    <source>
        <dbReference type="SAM" id="Phobius"/>
    </source>
</evidence>
<keyword evidence="1" id="KW-0812">Transmembrane</keyword>
<sequence>MTLLLHDVKTLFFEFPTGLILYLHAETNFGSGIIGMIAGYIYHNLKLKNYDLGSFYVIKNNVLSVTENVIFETWRERERHTRSKDLLDGVDTSKCVRLNEKDHLED</sequence>
<dbReference type="EMBL" id="CAQQ02046119">
    <property type="status" value="NOT_ANNOTATED_CDS"/>
    <property type="molecule type" value="Genomic_DNA"/>
</dbReference>